<evidence type="ECO:0000259" key="7">
    <source>
        <dbReference type="PROSITE" id="PS50222"/>
    </source>
</evidence>
<feature type="transmembrane region" description="Helical" evidence="6">
    <location>
        <begin position="538"/>
        <end position="560"/>
    </location>
</feature>
<dbReference type="Proteomes" id="UP000654075">
    <property type="component" value="Unassembled WGS sequence"/>
</dbReference>
<organism evidence="8 9">
    <name type="scientific">Polarella glacialis</name>
    <name type="common">Dinoflagellate</name>
    <dbReference type="NCBI Taxonomy" id="89957"/>
    <lineage>
        <taxon>Eukaryota</taxon>
        <taxon>Sar</taxon>
        <taxon>Alveolata</taxon>
        <taxon>Dinophyceae</taxon>
        <taxon>Suessiales</taxon>
        <taxon>Suessiaceae</taxon>
        <taxon>Polarella</taxon>
    </lineage>
</organism>
<accession>A0A813FEJ7</accession>
<keyword evidence="2 6" id="KW-0812">Transmembrane</keyword>
<keyword evidence="9" id="KW-1185">Reference proteome</keyword>
<evidence type="ECO:0000313" key="8">
    <source>
        <dbReference type="EMBL" id="CAE8612073.1"/>
    </source>
</evidence>
<comment type="caution">
    <text evidence="8">The sequence shown here is derived from an EMBL/GenBank/DDBJ whole genome shotgun (WGS) entry which is preliminary data.</text>
</comment>
<dbReference type="Pfam" id="PF00520">
    <property type="entry name" value="Ion_trans"/>
    <property type="match status" value="1"/>
</dbReference>
<reference evidence="8" key="1">
    <citation type="submission" date="2021-02" db="EMBL/GenBank/DDBJ databases">
        <authorList>
            <person name="Dougan E. K."/>
            <person name="Rhodes N."/>
            <person name="Thang M."/>
            <person name="Chan C."/>
        </authorList>
    </citation>
    <scope>NUCLEOTIDE SEQUENCE</scope>
</reference>
<sequence length="742" mass="82778">MQDVLWSRTSTLLQQELSQLRRCLGNDFRDMLKEHQLAIERVVQNSVKPMVTENGMCTNNNNGNNHLCQEAAILMVRQQLDGPASLTARRSPEHGADDLAIAATSAEKLSPSPPMLPFASPEPEGLPSDEMSHFIAMPPMLPVASPEPEGLPSGEMSRCIAMPPMVPVAIHEPEELPSDEVSHCIAMPPVLPFASPEPEGLPSDEVSHCIAMPPMLPFASPEPEGLPSDEMSHCIAMPPMLPFAIHEPEGLPSDKISHLPAMEKRSLRHSMTRSQTQHREIDVKPRKRLSRRQLFKAKVAQIDTIDLYAVENLYHQEGYMQQIARSDWFSYLTLLVISMNAVYIGVSEDWNKSDTLLESDLVFQISDHFFCASFTLELIVRFCAFRHKSDALRDNWFKFDALLVLLSIFDTWLMTAILAITNTQTVALPTVGSALKLLRLLRLSRLVRLVRCLPELLTLINGMREAARAVGSSLLLVAILIYMFGIVMHMFLSSNEELADRFGTLALCMWTLLLDGALTSETKPTLEALLSEAEYAMVFIFLSFVFLSCLTVMNMLIGVLCEVVSAVKQLEEQTAAHELVKGTVLVLLKQLDVDESGDISKEEMANVMEHEQARACLQDLNVDVEHLMDLLDMHYEDESDLSMLFLLELILACRGDQPSATKHVIAESMFLRWDLKETMHQLEKRLDKQFQAINPQAFIQASLSCLQNNNSIANAAPPSKSRAASRASSRASSRKGGAKDHQ</sequence>
<dbReference type="GO" id="GO:0005509">
    <property type="term" value="F:calcium ion binding"/>
    <property type="evidence" value="ECO:0007669"/>
    <property type="project" value="InterPro"/>
</dbReference>
<feature type="compositionally biased region" description="Low complexity" evidence="5">
    <location>
        <begin position="713"/>
        <end position="735"/>
    </location>
</feature>
<gene>
    <name evidence="8" type="ORF">PGLA1383_LOCUS29878</name>
</gene>
<dbReference type="PANTHER" id="PTHR10037:SF62">
    <property type="entry name" value="SODIUM CHANNEL PROTEIN 60E"/>
    <property type="match status" value="1"/>
</dbReference>
<evidence type="ECO:0000256" key="3">
    <source>
        <dbReference type="ARBA" id="ARBA00022989"/>
    </source>
</evidence>
<dbReference type="PANTHER" id="PTHR10037">
    <property type="entry name" value="VOLTAGE-GATED CATION CHANNEL CALCIUM AND SODIUM"/>
    <property type="match status" value="1"/>
</dbReference>
<feature type="transmembrane region" description="Helical" evidence="6">
    <location>
        <begin position="473"/>
        <end position="492"/>
    </location>
</feature>
<dbReference type="GO" id="GO:0005248">
    <property type="term" value="F:voltage-gated sodium channel activity"/>
    <property type="evidence" value="ECO:0007669"/>
    <property type="project" value="TreeGrafter"/>
</dbReference>
<keyword evidence="3 6" id="KW-1133">Transmembrane helix</keyword>
<dbReference type="PROSITE" id="PS00018">
    <property type="entry name" value="EF_HAND_1"/>
    <property type="match status" value="1"/>
</dbReference>
<proteinExistence type="predicted"/>
<dbReference type="InterPro" id="IPR002048">
    <property type="entry name" value="EF_hand_dom"/>
</dbReference>
<evidence type="ECO:0000256" key="6">
    <source>
        <dbReference type="SAM" id="Phobius"/>
    </source>
</evidence>
<dbReference type="PROSITE" id="PS50222">
    <property type="entry name" value="EF_HAND_2"/>
    <property type="match status" value="1"/>
</dbReference>
<feature type="transmembrane region" description="Helical" evidence="6">
    <location>
        <begin position="401"/>
        <end position="420"/>
    </location>
</feature>
<feature type="domain" description="EF-hand" evidence="7">
    <location>
        <begin position="579"/>
        <end position="614"/>
    </location>
</feature>
<feature type="region of interest" description="Disordered" evidence="5">
    <location>
        <begin position="713"/>
        <end position="742"/>
    </location>
</feature>
<keyword evidence="4 6" id="KW-0472">Membrane</keyword>
<comment type="subcellular location">
    <subcellularLocation>
        <location evidence="1">Membrane</location>
        <topology evidence="1">Multi-pass membrane protein</topology>
    </subcellularLocation>
</comment>
<evidence type="ECO:0000313" key="9">
    <source>
        <dbReference type="Proteomes" id="UP000654075"/>
    </source>
</evidence>
<dbReference type="AlphaFoldDB" id="A0A813FEJ7"/>
<dbReference type="InterPro" id="IPR043203">
    <property type="entry name" value="VGCC_Ca_Na"/>
</dbReference>
<dbReference type="SUPFAM" id="SSF81324">
    <property type="entry name" value="Voltage-gated potassium channels"/>
    <property type="match status" value="1"/>
</dbReference>
<dbReference type="InterPro" id="IPR005821">
    <property type="entry name" value="Ion_trans_dom"/>
</dbReference>
<protein>
    <recommendedName>
        <fullName evidence="7">EF-hand domain-containing protein</fullName>
    </recommendedName>
</protein>
<dbReference type="InterPro" id="IPR027359">
    <property type="entry name" value="Volt_channel_dom_sf"/>
</dbReference>
<evidence type="ECO:0000256" key="1">
    <source>
        <dbReference type="ARBA" id="ARBA00004141"/>
    </source>
</evidence>
<dbReference type="GO" id="GO:0001518">
    <property type="term" value="C:voltage-gated sodium channel complex"/>
    <property type="evidence" value="ECO:0007669"/>
    <property type="project" value="TreeGrafter"/>
</dbReference>
<dbReference type="EMBL" id="CAJNNV010025078">
    <property type="protein sequence ID" value="CAE8612073.1"/>
    <property type="molecule type" value="Genomic_DNA"/>
</dbReference>
<dbReference type="Gene3D" id="1.10.287.70">
    <property type="match status" value="1"/>
</dbReference>
<evidence type="ECO:0000256" key="2">
    <source>
        <dbReference type="ARBA" id="ARBA00022692"/>
    </source>
</evidence>
<dbReference type="InterPro" id="IPR018247">
    <property type="entry name" value="EF_Hand_1_Ca_BS"/>
</dbReference>
<name>A0A813FEJ7_POLGL</name>
<evidence type="ECO:0000256" key="4">
    <source>
        <dbReference type="ARBA" id="ARBA00023136"/>
    </source>
</evidence>
<evidence type="ECO:0000256" key="5">
    <source>
        <dbReference type="SAM" id="MobiDB-lite"/>
    </source>
</evidence>
<dbReference type="Gene3D" id="1.20.120.350">
    <property type="entry name" value="Voltage-gated potassium channels. Chain C"/>
    <property type="match status" value="1"/>
</dbReference>
<feature type="transmembrane region" description="Helical" evidence="6">
    <location>
        <begin position="328"/>
        <end position="346"/>
    </location>
</feature>